<sequence length="63" mass="7210">MDIQFTTYIEGDCNTTETETYSFPSWYNISGNANNISSSNMDFVITPNFPVYTDMLDHLLNKS</sequence>
<accession>A0AA85G565</accession>
<organism evidence="1 2">
    <name type="scientific">Schistosoma rodhaini</name>
    <dbReference type="NCBI Taxonomy" id="6188"/>
    <lineage>
        <taxon>Eukaryota</taxon>
        <taxon>Metazoa</taxon>
        <taxon>Spiralia</taxon>
        <taxon>Lophotrochozoa</taxon>
        <taxon>Platyhelminthes</taxon>
        <taxon>Trematoda</taxon>
        <taxon>Digenea</taxon>
        <taxon>Strigeidida</taxon>
        <taxon>Schistosomatoidea</taxon>
        <taxon>Schistosomatidae</taxon>
        <taxon>Schistosoma</taxon>
    </lineage>
</organism>
<dbReference type="Proteomes" id="UP000050792">
    <property type="component" value="Unassembled WGS sequence"/>
</dbReference>
<evidence type="ECO:0000313" key="2">
    <source>
        <dbReference type="WBParaSite" id="SRDH1_77490.1"/>
    </source>
</evidence>
<protein>
    <submittedName>
        <fullName evidence="2">Uncharacterized protein</fullName>
    </submittedName>
</protein>
<dbReference type="WBParaSite" id="SRDH1_77490.1">
    <property type="protein sequence ID" value="SRDH1_77490.1"/>
    <property type="gene ID" value="SRDH1_77490"/>
</dbReference>
<evidence type="ECO:0000313" key="1">
    <source>
        <dbReference type="Proteomes" id="UP000050792"/>
    </source>
</evidence>
<name>A0AA85G565_9TREM</name>
<proteinExistence type="predicted"/>
<dbReference type="AlphaFoldDB" id="A0AA85G565"/>
<keyword evidence="1" id="KW-1185">Reference proteome</keyword>
<reference evidence="2" key="2">
    <citation type="submission" date="2023-11" db="UniProtKB">
        <authorList>
            <consortium name="WormBaseParasite"/>
        </authorList>
    </citation>
    <scope>IDENTIFICATION</scope>
</reference>
<reference evidence="1" key="1">
    <citation type="submission" date="2022-06" db="EMBL/GenBank/DDBJ databases">
        <authorList>
            <person name="Berger JAMES D."/>
            <person name="Berger JAMES D."/>
        </authorList>
    </citation>
    <scope>NUCLEOTIDE SEQUENCE [LARGE SCALE GENOMIC DNA]</scope>
</reference>